<dbReference type="GO" id="GO:0009295">
    <property type="term" value="C:nucleoid"/>
    <property type="evidence" value="ECO:0007669"/>
    <property type="project" value="InterPro"/>
</dbReference>
<comment type="caution">
    <text evidence="1">The sequence shown here is derived from an EMBL/GenBank/DDBJ whole genome shotgun (WGS) entry which is preliminary data.</text>
</comment>
<evidence type="ECO:0000313" key="2">
    <source>
        <dbReference type="Proteomes" id="UP000036923"/>
    </source>
</evidence>
<dbReference type="InterPro" id="IPR007358">
    <property type="entry name" value="Nucleoid_associated_NdpA"/>
</dbReference>
<dbReference type="STRING" id="398512.Bccel_4946"/>
<dbReference type="Pfam" id="PF04245">
    <property type="entry name" value="NA37"/>
    <property type="match status" value="1"/>
</dbReference>
<evidence type="ECO:0000313" key="1">
    <source>
        <dbReference type="EMBL" id="KNY29672.1"/>
    </source>
</evidence>
<accession>A0A0L6JW65</accession>
<reference evidence="2" key="1">
    <citation type="submission" date="2015-07" db="EMBL/GenBank/DDBJ databases">
        <title>Near-Complete Genome Sequence of the Cellulolytic Bacterium Bacteroides (Pseudobacteroides) cellulosolvens ATCC 35603.</title>
        <authorList>
            <person name="Dassa B."/>
            <person name="Utturkar S.M."/>
            <person name="Klingeman D.M."/>
            <person name="Hurt R.A."/>
            <person name="Keller M."/>
            <person name="Xu J."/>
            <person name="Reddy Y.H.K."/>
            <person name="Borovok I."/>
            <person name="Grinberg I.R."/>
            <person name="Lamed R."/>
            <person name="Zhivin O."/>
            <person name="Bayer E.A."/>
            <person name="Brown S.D."/>
        </authorList>
    </citation>
    <scope>NUCLEOTIDE SEQUENCE [LARGE SCALE GENOMIC DNA]</scope>
    <source>
        <strain evidence="2">DSM 2933</strain>
    </source>
</reference>
<dbReference type="eggNOG" id="COG3081">
    <property type="taxonomic scope" value="Bacteria"/>
</dbReference>
<gene>
    <name evidence="1" type="ORF">Bccel_4946</name>
</gene>
<name>A0A0L6JW65_9FIRM</name>
<organism evidence="1 2">
    <name type="scientific">Pseudobacteroides cellulosolvens ATCC 35603 = DSM 2933</name>
    <dbReference type="NCBI Taxonomy" id="398512"/>
    <lineage>
        <taxon>Bacteria</taxon>
        <taxon>Bacillati</taxon>
        <taxon>Bacillota</taxon>
        <taxon>Clostridia</taxon>
        <taxon>Eubacteriales</taxon>
        <taxon>Oscillospiraceae</taxon>
        <taxon>Pseudobacteroides</taxon>
    </lineage>
</organism>
<dbReference type="Proteomes" id="UP000036923">
    <property type="component" value="Unassembled WGS sequence"/>
</dbReference>
<proteinExistence type="predicted"/>
<dbReference type="RefSeq" id="WP_036935102.1">
    <property type="nucleotide sequence ID" value="NZ_JQKC01000001.1"/>
</dbReference>
<dbReference type="AlphaFoldDB" id="A0A0L6JW65"/>
<keyword evidence="2" id="KW-1185">Reference proteome</keyword>
<dbReference type="EMBL" id="LGTC01000001">
    <property type="protein sequence ID" value="KNY29672.1"/>
    <property type="molecule type" value="Genomic_DNA"/>
</dbReference>
<dbReference type="OrthoDB" id="3171075at2"/>
<sequence length="342" mass="40216">MSISINRAIIHVLDKESEEPLLNSHELHLDEDLEQYLEKHITKSLSDEEARKGRFKEGMNIVRETAFRMIHETDYFLEGSKEIARQLFKAMKTNNSISSTDLIVASYFNEDEPFIAILKMDYTTSYIHEIEMDGSDFKIYIKKQEISLPAPNQKIQKCAFIRDCFSNDEHDLIILDNQIYAKGDKEPVAQFFLHTFLGADLMMDSRAYTKLFKKETENWIREKVKEGEDHIEDIRELVINTIRQEDEIDLVSFSQNAFGTKQYLHEDFQTAMQEKGLDVEKFEVDKDWVEKKLCKVKLKIDSGIEVVVDYEVFNEKERFEILRNPDGTRTIIIKNINNIFER</sequence>
<dbReference type="PATRIC" id="fig|398512.5.peg.5185"/>
<protein>
    <submittedName>
        <fullName evidence="1">37kDa nucleoid-associated protein</fullName>
    </submittedName>
</protein>